<proteinExistence type="predicted"/>
<organism evidence="2 3">
    <name type="scientific">Pseudonocardia xinjiangensis</name>
    <dbReference type="NCBI Taxonomy" id="75289"/>
    <lineage>
        <taxon>Bacteria</taxon>
        <taxon>Bacillati</taxon>
        <taxon>Actinomycetota</taxon>
        <taxon>Actinomycetes</taxon>
        <taxon>Pseudonocardiales</taxon>
        <taxon>Pseudonocardiaceae</taxon>
        <taxon>Pseudonocardia</taxon>
    </lineage>
</organism>
<name>A0ABX1REX1_9PSEU</name>
<keyword evidence="1" id="KW-0732">Signal</keyword>
<sequence length="447" mass="47420">MTPAMDRRGFLRLASAVGLTAAVAACGGPATTSGAAPAATTTEIDYSGVKPAAQITWWSSNPGSSQAVSQQIVDAFHAAQPDIKVTLVTAGKDYEEIAQKFQTAQTGGTLPDLIVLSDVWWFRYYMLGSIVPLDSLIRTVGIETPDYRDQLLADYQYAGGQWAIPWARSTPLFYYNKAHWAAAGLPDRTPTTWTEFAEWAPRLQASGTGVQHAFQLPALAGYAGWTFQNNLWGWGGGWSKDWDVTSDSAESVAAMQFLQDSVYKNGWAGVSSKDSSNDLSAGAVSATVASTGNLVGILKAATFDVGAGPLPGGPVVTSPVCPTGGAGLGIPKDIPKENQLAAATFLKFLTSPENTVAFADATGYLPVRKSADISGLVTKTPQSKVAIDQLEVTRVQDRARVFFPGGDQEMAKTCANILTQQADPQAELTALKKTLTGIYDQDVKPNL</sequence>
<dbReference type="SUPFAM" id="SSF53850">
    <property type="entry name" value="Periplasmic binding protein-like II"/>
    <property type="match status" value="1"/>
</dbReference>
<protein>
    <submittedName>
        <fullName evidence="2">ABC transporter substrate-binding protein</fullName>
    </submittedName>
</protein>
<feature type="chain" id="PRO_5045657617" evidence="1">
    <location>
        <begin position="25"/>
        <end position="447"/>
    </location>
</feature>
<dbReference type="EMBL" id="JAAXKY010000055">
    <property type="protein sequence ID" value="NMH78947.1"/>
    <property type="molecule type" value="Genomic_DNA"/>
</dbReference>
<dbReference type="Proteomes" id="UP001296706">
    <property type="component" value="Unassembled WGS sequence"/>
</dbReference>
<dbReference type="PROSITE" id="PS51318">
    <property type="entry name" value="TAT"/>
    <property type="match status" value="1"/>
</dbReference>
<dbReference type="InterPro" id="IPR006059">
    <property type="entry name" value="SBP"/>
</dbReference>
<dbReference type="InterPro" id="IPR006311">
    <property type="entry name" value="TAT_signal"/>
</dbReference>
<accession>A0ABX1REX1</accession>
<dbReference type="Pfam" id="PF13416">
    <property type="entry name" value="SBP_bac_8"/>
    <property type="match status" value="1"/>
</dbReference>
<reference evidence="2 3" key="1">
    <citation type="submission" date="2020-04" db="EMBL/GenBank/DDBJ databases">
        <authorList>
            <person name="Klaysubun C."/>
            <person name="Duangmal K."/>
            <person name="Lipun K."/>
        </authorList>
    </citation>
    <scope>NUCLEOTIDE SEQUENCE [LARGE SCALE GENOMIC DNA]</scope>
    <source>
        <strain evidence="2 3">JCM 11839</strain>
    </source>
</reference>
<evidence type="ECO:0000313" key="2">
    <source>
        <dbReference type="EMBL" id="NMH78947.1"/>
    </source>
</evidence>
<feature type="signal peptide" evidence="1">
    <location>
        <begin position="1"/>
        <end position="24"/>
    </location>
</feature>
<comment type="caution">
    <text evidence="2">The sequence shown here is derived from an EMBL/GenBank/DDBJ whole genome shotgun (WGS) entry which is preliminary data.</text>
</comment>
<evidence type="ECO:0000313" key="3">
    <source>
        <dbReference type="Proteomes" id="UP001296706"/>
    </source>
</evidence>
<evidence type="ECO:0000256" key="1">
    <source>
        <dbReference type="SAM" id="SignalP"/>
    </source>
</evidence>
<keyword evidence="3" id="KW-1185">Reference proteome</keyword>
<dbReference type="Gene3D" id="3.40.190.10">
    <property type="entry name" value="Periplasmic binding protein-like II"/>
    <property type="match status" value="1"/>
</dbReference>
<gene>
    <name evidence="2" type="ORF">HF577_17875</name>
</gene>
<dbReference type="PANTHER" id="PTHR43649">
    <property type="entry name" value="ARABINOSE-BINDING PROTEIN-RELATED"/>
    <property type="match status" value="1"/>
</dbReference>
<dbReference type="PROSITE" id="PS51257">
    <property type="entry name" value="PROKAR_LIPOPROTEIN"/>
    <property type="match status" value="1"/>
</dbReference>
<dbReference type="CDD" id="cd14748">
    <property type="entry name" value="PBP2_UgpB"/>
    <property type="match status" value="1"/>
</dbReference>
<dbReference type="InterPro" id="IPR050490">
    <property type="entry name" value="Bact_solute-bd_prot1"/>
</dbReference>
<dbReference type="PANTHER" id="PTHR43649:SF30">
    <property type="entry name" value="ABC TRANSPORTER SUBSTRATE-BINDING PROTEIN"/>
    <property type="match status" value="1"/>
</dbReference>